<proteinExistence type="predicted"/>
<evidence type="ECO:0000313" key="1">
    <source>
        <dbReference type="EMBL" id="MBA4620706.1"/>
    </source>
</evidence>
<protein>
    <submittedName>
        <fullName evidence="1">Uncharacterized protein</fullName>
    </submittedName>
</protein>
<organism evidence="1">
    <name type="scientific">Opuntia streptacantha</name>
    <name type="common">Prickly pear cactus</name>
    <name type="synonym">Opuntia cardona</name>
    <dbReference type="NCBI Taxonomy" id="393608"/>
    <lineage>
        <taxon>Eukaryota</taxon>
        <taxon>Viridiplantae</taxon>
        <taxon>Streptophyta</taxon>
        <taxon>Embryophyta</taxon>
        <taxon>Tracheophyta</taxon>
        <taxon>Spermatophyta</taxon>
        <taxon>Magnoliopsida</taxon>
        <taxon>eudicotyledons</taxon>
        <taxon>Gunneridae</taxon>
        <taxon>Pentapetalae</taxon>
        <taxon>Caryophyllales</taxon>
        <taxon>Cactineae</taxon>
        <taxon>Cactaceae</taxon>
        <taxon>Opuntioideae</taxon>
        <taxon>Opuntia</taxon>
    </lineage>
</organism>
<sequence length="146" mass="15858">MCSPSITVKFSYETTFGISLWKTRGLRIVARAFIPRTKWLMKTSVTAGIIFIPPLPPMTPANLLSFRTMMGVMEDRGRFPGCMKFAGAGGSCSGLFSVGVEKSSISLLRTIPVEADSTPAPNTEFTVVVIDTAFLSASTMQKWLVP</sequence>
<reference evidence="1" key="1">
    <citation type="journal article" date="2013" name="J. Plant Res.">
        <title>Effect of fungi and light on seed germination of three Opuntia species from semiarid lands of central Mexico.</title>
        <authorList>
            <person name="Delgado-Sanchez P."/>
            <person name="Jimenez-Bremont J.F."/>
            <person name="Guerrero-Gonzalez Mde L."/>
            <person name="Flores J."/>
        </authorList>
    </citation>
    <scope>NUCLEOTIDE SEQUENCE</scope>
    <source>
        <tissue evidence="1">Cladode</tissue>
    </source>
</reference>
<reference evidence="1" key="2">
    <citation type="submission" date="2020-07" db="EMBL/GenBank/DDBJ databases">
        <authorList>
            <person name="Vera ALvarez R."/>
            <person name="Arias-Moreno D.M."/>
            <person name="Jimenez-Jacinto V."/>
            <person name="Jimenez-Bremont J.F."/>
            <person name="Swaminathan K."/>
            <person name="Moose S.P."/>
            <person name="Guerrero-Gonzalez M.L."/>
            <person name="Marino-Ramirez L."/>
            <person name="Landsman D."/>
            <person name="Rodriguez-Kessler M."/>
            <person name="Delgado-Sanchez P."/>
        </authorList>
    </citation>
    <scope>NUCLEOTIDE SEQUENCE</scope>
    <source>
        <tissue evidence="1">Cladode</tissue>
    </source>
</reference>
<dbReference type="EMBL" id="GISG01031451">
    <property type="protein sequence ID" value="MBA4620706.1"/>
    <property type="molecule type" value="Transcribed_RNA"/>
</dbReference>
<name>A0A7C9CLV6_OPUST</name>
<accession>A0A7C9CLV6</accession>
<dbReference type="AlphaFoldDB" id="A0A7C9CLV6"/>